<name>A0ABD0USB6_DENTH</name>
<comment type="caution">
    <text evidence="1">The sequence shown here is derived from an EMBL/GenBank/DDBJ whole genome shotgun (WGS) entry which is preliminary data.</text>
</comment>
<dbReference type="Proteomes" id="UP001552299">
    <property type="component" value="Unassembled WGS sequence"/>
</dbReference>
<gene>
    <name evidence="1" type="ORF">M5K25_016573</name>
</gene>
<keyword evidence="2" id="KW-1185">Reference proteome</keyword>
<reference evidence="1 2" key="1">
    <citation type="journal article" date="2024" name="Plant Biotechnol. J.">
        <title>Dendrobium thyrsiflorum genome and its molecular insights into genes involved in important horticultural traits.</title>
        <authorList>
            <person name="Chen B."/>
            <person name="Wang J.Y."/>
            <person name="Zheng P.J."/>
            <person name="Li K.L."/>
            <person name="Liang Y.M."/>
            <person name="Chen X.F."/>
            <person name="Zhang C."/>
            <person name="Zhao X."/>
            <person name="He X."/>
            <person name="Zhang G.Q."/>
            <person name="Liu Z.J."/>
            <person name="Xu Q."/>
        </authorList>
    </citation>
    <scope>NUCLEOTIDE SEQUENCE [LARGE SCALE GENOMIC DNA]</scope>
    <source>
        <strain evidence="1">GZMU011</strain>
    </source>
</reference>
<sequence length="63" mass="7080">MVLHLTPLPVAAWPNLSKPNVGSSVGAGCCGEMPFHFSGNAKIHSKFLEEKIQWERERNTFFH</sequence>
<evidence type="ECO:0000313" key="2">
    <source>
        <dbReference type="Proteomes" id="UP001552299"/>
    </source>
</evidence>
<protein>
    <submittedName>
        <fullName evidence="1">Uncharacterized protein</fullName>
    </submittedName>
</protein>
<accession>A0ABD0USB6</accession>
<organism evidence="1 2">
    <name type="scientific">Dendrobium thyrsiflorum</name>
    <name type="common">Pinecone-like raceme dendrobium</name>
    <name type="synonym">Orchid</name>
    <dbReference type="NCBI Taxonomy" id="117978"/>
    <lineage>
        <taxon>Eukaryota</taxon>
        <taxon>Viridiplantae</taxon>
        <taxon>Streptophyta</taxon>
        <taxon>Embryophyta</taxon>
        <taxon>Tracheophyta</taxon>
        <taxon>Spermatophyta</taxon>
        <taxon>Magnoliopsida</taxon>
        <taxon>Liliopsida</taxon>
        <taxon>Asparagales</taxon>
        <taxon>Orchidaceae</taxon>
        <taxon>Epidendroideae</taxon>
        <taxon>Malaxideae</taxon>
        <taxon>Dendrobiinae</taxon>
        <taxon>Dendrobium</taxon>
    </lineage>
</organism>
<evidence type="ECO:0000313" key="1">
    <source>
        <dbReference type="EMBL" id="KAL0913138.1"/>
    </source>
</evidence>
<dbReference type="AlphaFoldDB" id="A0ABD0USB6"/>
<proteinExistence type="predicted"/>
<dbReference type="EMBL" id="JANQDX010000013">
    <property type="protein sequence ID" value="KAL0913138.1"/>
    <property type="molecule type" value="Genomic_DNA"/>
</dbReference>